<feature type="region of interest" description="Disordered" evidence="1">
    <location>
        <begin position="268"/>
        <end position="290"/>
    </location>
</feature>
<dbReference type="AlphaFoldDB" id="A0AB34IG15"/>
<feature type="transmembrane region" description="Helical" evidence="2">
    <location>
        <begin position="96"/>
        <end position="117"/>
    </location>
</feature>
<organism evidence="3 4">
    <name type="scientific">Prymnesium parvum</name>
    <name type="common">Toxic golden alga</name>
    <dbReference type="NCBI Taxonomy" id="97485"/>
    <lineage>
        <taxon>Eukaryota</taxon>
        <taxon>Haptista</taxon>
        <taxon>Haptophyta</taxon>
        <taxon>Prymnesiophyceae</taxon>
        <taxon>Prymnesiales</taxon>
        <taxon>Prymnesiaceae</taxon>
        <taxon>Prymnesium</taxon>
    </lineage>
</organism>
<keyword evidence="2" id="KW-0812">Transmembrane</keyword>
<accession>A0AB34IG15</accession>
<feature type="region of interest" description="Disordered" evidence="1">
    <location>
        <begin position="58"/>
        <end position="81"/>
    </location>
</feature>
<proteinExistence type="predicted"/>
<evidence type="ECO:0008006" key="5">
    <source>
        <dbReference type="Google" id="ProtNLM"/>
    </source>
</evidence>
<feature type="region of interest" description="Disordered" evidence="1">
    <location>
        <begin position="1"/>
        <end position="32"/>
    </location>
</feature>
<evidence type="ECO:0000313" key="4">
    <source>
        <dbReference type="Proteomes" id="UP001515480"/>
    </source>
</evidence>
<keyword evidence="2" id="KW-1133">Transmembrane helix</keyword>
<keyword evidence="2" id="KW-0472">Membrane</keyword>
<evidence type="ECO:0000256" key="2">
    <source>
        <dbReference type="SAM" id="Phobius"/>
    </source>
</evidence>
<evidence type="ECO:0000313" key="3">
    <source>
        <dbReference type="EMBL" id="KAL1498805.1"/>
    </source>
</evidence>
<name>A0AB34IG15_PRYPA</name>
<evidence type="ECO:0000256" key="1">
    <source>
        <dbReference type="SAM" id="MobiDB-lite"/>
    </source>
</evidence>
<gene>
    <name evidence="3" type="ORF">AB1Y20_014110</name>
</gene>
<sequence length="290" mass="31815">MPDSAQCVGPDIPSVEMPSVDTPDEGSSTDAAQLFSSEATESFLSGMDHDWKRVMSTRKRQPGEMDEADDGGPPDTGSRWDHDDVQFECCSRRVKLLTAAILVAIVAVSAHQLFLWFNPTPLSLSFELVRPQKFKIDVTDFWAPRISAALQIVLQVRNSNFFRALVFEGCKLTAFDENGVKLASLLHDRAMMVSPMNTVKVTMNLNGLGGALPSEEQRRLAATFLREKALLLTLVATATSRMNVKGSAAKPLAANSSRRIDLRALAKEPFFQRAPQPPPPPAEDVVHDVP</sequence>
<protein>
    <recommendedName>
        <fullName evidence="5">Late embryogenesis abundant protein LEA-2 subgroup domain-containing protein</fullName>
    </recommendedName>
</protein>
<reference evidence="3 4" key="1">
    <citation type="journal article" date="2024" name="Science">
        <title>Giant polyketide synthase enzymes in the biosynthesis of giant marine polyether toxins.</title>
        <authorList>
            <person name="Fallon T.R."/>
            <person name="Shende V.V."/>
            <person name="Wierzbicki I.H."/>
            <person name="Pendleton A.L."/>
            <person name="Watervoot N.F."/>
            <person name="Auber R.P."/>
            <person name="Gonzalez D.J."/>
            <person name="Wisecaver J.H."/>
            <person name="Moore B.S."/>
        </authorList>
    </citation>
    <scope>NUCLEOTIDE SEQUENCE [LARGE SCALE GENOMIC DNA]</scope>
    <source>
        <strain evidence="3 4">12B1</strain>
    </source>
</reference>
<comment type="caution">
    <text evidence="3">The sequence shown here is derived from an EMBL/GenBank/DDBJ whole genome shotgun (WGS) entry which is preliminary data.</text>
</comment>
<dbReference type="EMBL" id="JBGBPQ010000027">
    <property type="protein sequence ID" value="KAL1498805.1"/>
    <property type="molecule type" value="Genomic_DNA"/>
</dbReference>
<dbReference type="Proteomes" id="UP001515480">
    <property type="component" value="Unassembled WGS sequence"/>
</dbReference>
<keyword evidence="4" id="KW-1185">Reference proteome</keyword>